<gene>
    <name evidence="2" type="ORF">QUW08_10200</name>
</gene>
<dbReference type="InterPro" id="IPR036291">
    <property type="entry name" value="NAD(P)-bd_dom_sf"/>
</dbReference>
<sequence length="299" mass="33106">MSEERNNLMDYTGKVCVVTGSASGIGRAVCELLIAQGAVVYGLDCNEYLPHGMAQFIHTDLSDKASIDHAFTLLPEHIHCFFGVAGLSGAKTDWWTTFTVNFSANKYITEAYLEKRMKEGDAIAYVTSTGGLLWEKWQKEYRAVMNCSTWEEMAAFMKKVAPQNGVGIMAYSLSKRAMNYYTNKKAVDLASRGIRVNAVLPGSTDTGMKQEFEKMAGGKEALLKENGTAGRLATPAEMAEPLLFLNSPMARFVSGQLLIVDMANNCQIVLGYKKSRLNVPVALKLYNTKFFQKQLQKQI</sequence>
<dbReference type="RefSeq" id="WP_289600159.1">
    <property type="nucleotide sequence ID" value="NZ_JAUDCL010000018.1"/>
</dbReference>
<keyword evidence="3" id="KW-1185">Reference proteome</keyword>
<dbReference type="Pfam" id="PF13561">
    <property type="entry name" value="adh_short_C2"/>
    <property type="match status" value="1"/>
</dbReference>
<evidence type="ECO:0000313" key="3">
    <source>
        <dbReference type="Proteomes" id="UP001529380"/>
    </source>
</evidence>
<dbReference type="Proteomes" id="UP001529380">
    <property type="component" value="Unassembled WGS sequence"/>
</dbReference>
<dbReference type="Gene3D" id="3.40.50.720">
    <property type="entry name" value="NAD(P)-binding Rossmann-like Domain"/>
    <property type="match status" value="1"/>
</dbReference>
<comment type="similarity">
    <text evidence="1">Belongs to the short-chain dehydrogenases/reductases (SDR) family.</text>
</comment>
<dbReference type="EMBL" id="JAUDCL010000018">
    <property type="protein sequence ID" value="MDM8201655.1"/>
    <property type="molecule type" value="Genomic_DNA"/>
</dbReference>
<reference evidence="3" key="2">
    <citation type="submission" date="2023-06" db="EMBL/GenBank/DDBJ databases">
        <title>Identification and characterization of horizontal gene transfer across gut microbiota members of farm animals based on homology search.</title>
        <authorList>
            <person name="Zeman M."/>
            <person name="Kubasova T."/>
            <person name="Jahodarova E."/>
            <person name="Nykrynova M."/>
            <person name="Rychlik I."/>
        </authorList>
    </citation>
    <scope>NUCLEOTIDE SEQUENCE [LARGE SCALE GENOMIC DNA]</scope>
    <source>
        <strain evidence="3">ET340</strain>
    </source>
</reference>
<dbReference type="PRINTS" id="PR00081">
    <property type="entry name" value="GDHRDH"/>
</dbReference>
<reference evidence="2 3" key="3">
    <citation type="submission" date="2023-06" db="EMBL/GenBank/DDBJ databases">
        <authorList>
            <person name="Zeman M."/>
            <person name="Kubasova T."/>
            <person name="Jahodarova E."/>
            <person name="Nykrynova M."/>
            <person name="Rychlik I."/>
        </authorList>
    </citation>
    <scope>NUCLEOTIDE SEQUENCE [LARGE SCALE GENOMIC DNA]</scope>
    <source>
        <strain evidence="2 3">ET340</strain>
    </source>
</reference>
<protein>
    <submittedName>
        <fullName evidence="2">SDR family oxidoreductase</fullName>
    </submittedName>
</protein>
<dbReference type="PANTHER" id="PTHR42760">
    <property type="entry name" value="SHORT-CHAIN DEHYDROGENASES/REDUCTASES FAMILY MEMBER"/>
    <property type="match status" value="1"/>
</dbReference>
<comment type="caution">
    <text evidence="2">The sequence shown here is derived from an EMBL/GenBank/DDBJ whole genome shotgun (WGS) entry which is preliminary data.</text>
</comment>
<accession>A0ABT7USB9</accession>
<reference evidence="2 3" key="1">
    <citation type="submission" date="2023-06" db="EMBL/GenBank/DDBJ databases">
        <title>Identification and characterization of horizontal gene transfer across gut microbiota members of farm animals based on homology search.</title>
        <authorList>
            <person name="Schwarzerova J."/>
            <person name="Nykrynova M."/>
            <person name="Jureckova K."/>
            <person name="Cejkova D."/>
            <person name="Rychlik I."/>
        </authorList>
    </citation>
    <scope>NUCLEOTIDE SEQUENCE [LARGE SCALE GENOMIC DNA]</scope>
    <source>
        <strain evidence="2 3">ET340</strain>
    </source>
</reference>
<dbReference type="InterPro" id="IPR002347">
    <property type="entry name" value="SDR_fam"/>
</dbReference>
<dbReference type="Pfam" id="PF00106">
    <property type="entry name" value="adh_short"/>
    <property type="match status" value="1"/>
</dbReference>
<evidence type="ECO:0000313" key="2">
    <source>
        <dbReference type="EMBL" id="MDM8201655.1"/>
    </source>
</evidence>
<organism evidence="2 3">
    <name type="scientific">Allofournierella massiliensis</name>
    <dbReference type="NCBI Taxonomy" id="1650663"/>
    <lineage>
        <taxon>Bacteria</taxon>
        <taxon>Bacillati</taxon>
        <taxon>Bacillota</taxon>
        <taxon>Clostridia</taxon>
        <taxon>Eubacteriales</taxon>
        <taxon>Oscillospiraceae</taxon>
        <taxon>Allofournierella</taxon>
    </lineage>
</organism>
<proteinExistence type="inferred from homology"/>
<evidence type="ECO:0000256" key="1">
    <source>
        <dbReference type="ARBA" id="ARBA00006484"/>
    </source>
</evidence>
<name>A0ABT7USB9_9FIRM</name>
<dbReference type="SUPFAM" id="SSF51735">
    <property type="entry name" value="NAD(P)-binding Rossmann-fold domains"/>
    <property type="match status" value="1"/>
</dbReference>